<dbReference type="Proteomes" id="UP001157911">
    <property type="component" value="Unassembled WGS sequence"/>
</dbReference>
<evidence type="ECO:0000313" key="4">
    <source>
        <dbReference type="Proteomes" id="UP001157911"/>
    </source>
</evidence>
<dbReference type="Pfam" id="PF00501">
    <property type="entry name" value="AMP-binding"/>
    <property type="match status" value="1"/>
</dbReference>
<comment type="caution">
    <text evidence="3">The sequence shown here is derived from an EMBL/GenBank/DDBJ whole genome shotgun (WGS) entry which is preliminary data.</text>
</comment>
<keyword evidence="4" id="KW-1185">Reference proteome</keyword>
<protein>
    <submittedName>
        <fullName evidence="3">Long-chain acyl-CoA synthetase</fullName>
    </submittedName>
</protein>
<organism evidence="3 4">
    <name type="scientific">Desulfurobacterium pacificum</name>
    <dbReference type="NCBI Taxonomy" id="240166"/>
    <lineage>
        <taxon>Bacteria</taxon>
        <taxon>Pseudomonadati</taxon>
        <taxon>Aquificota</taxon>
        <taxon>Aquificia</taxon>
        <taxon>Desulfurobacteriales</taxon>
        <taxon>Desulfurobacteriaceae</taxon>
        <taxon>Desulfurobacterium</taxon>
    </lineage>
</organism>
<evidence type="ECO:0000313" key="3">
    <source>
        <dbReference type="EMBL" id="SMP02351.1"/>
    </source>
</evidence>
<dbReference type="InterPro" id="IPR000873">
    <property type="entry name" value="AMP-dep_synth/lig_dom"/>
</dbReference>
<dbReference type="PROSITE" id="PS00455">
    <property type="entry name" value="AMP_BINDING"/>
    <property type="match status" value="1"/>
</dbReference>
<evidence type="ECO:0000256" key="1">
    <source>
        <dbReference type="ARBA" id="ARBA00024484"/>
    </source>
</evidence>
<dbReference type="EMBL" id="FXUB01000001">
    <property type="protein sequence ID" value="SMP02351.1"/>
    <property type="molecule type" value="Genomic_DNA"/>
</dbReference>
<feature type="domain" description="AMP-dependent synthetase/ligase" evidence="2">
    <location>
        <begin position="10"/>
        <end position="382"/>
    </location>
</feature>
<dbReference type="Gene3D" id="3.30.300.30">
    <property type="match status" value="1"/>
</dbReference>
<dbReference type="Gene3D" id="3.40.50.12780">
    <property type="entry name" value="N-terminal domain of ligase-like"/>
    <property type="match status" value="1"/>
</dbReference>
<gene>
    <name evidence="3" type="ORF">SAMN06265339_0041</name>
</gene>
<dbReference type="InterPro" id="IPR042099">
    <property type="entry name" value="ANL_N_sf"/>
</dbReference>
<sequence>MKTFVERVYENVEKLSDKEAFIEKKNGKYRTITYREFGNLIATIQEKLTPLEPEDRVAIFMENRPEWIAAFFATTFKGGINVPVDYLLSTEELFNILKDSQPRYIITSNANVEKAKEAIKDMGYHVKIINVDELKAEEGKIQFLARDKDSVAVILYTSGTTGNPKGVMLTIGNLDHNVRAVENLGFLNENDRFVAILPFHHTYPLMTTVLLPTALGLPLAFIEKLTPTDILSTINEQKVTILIGVPKLYQVIHHNIMAEIKKLPPLKRRLVISALKLFRKFDVKPVEKKVFKEIHNRIGKNLRYMISGGAKLSEEVWKDFEAFGFNILEGYGLTETSPLISVNRPDAKKIGTAGPPVDEVEVKTTEKGEIIVKGPNVMKGYYNKPEETKKVIKDGWFYTGDLGFVDEDGFIHITGRAKEVIVLDNGKNVYPEDIEIEILKSPYVLEVGIFYDGTMKALVRPDFELLMEEGIENVKDFIKKEIHKYTKHLQPYKKVKEFKIVDRELPRTRIGKLRRFLLPQVWNEVE</sequence>
<proteinExistence type="predicted"/>
<accession>A0ABY1N7D0</accession>
<evidence type="ECO:0000259" key="2">
    <source>
        <dbReference type="Pfam" id="PF00501"/>
    </source>
</evidence>
<dbReference type="SUPFAM" id="SSF56801">
    <property type="entry name" value="Acetyl-CoA synthetase-like"/>
    <property type="match status" value="1"/>
</dbReference>
<name>A0ABY1N7D0_9BACT</name>
<comment type="catalytic activity">
    <reaction evidence="1">
        <text>a long-chain fatty acid + ATP + CoA = a long-chain fatty acyl-CoA + AMP + diphosphate</text>
        <dbReference type="Rhea" id="RHEA:15421"/>
        <dbReference type="ChEBI" id="CHEBI:30616"/>
        <dbReference type="ChEBI" id="CHEBI:33019"/>
        <dbReference type="ChEBI" id="CHEBI:57287"/>
        <dbReference type="ChEBI" id="CHEBI:57560"/>
        <dbReference type="ChEBI" id="CHEBI:83139"/>
        <dbReference type="ChEBI" id="CHEBI:456215"/>
        <dbReference type="EC" id="6.2.1.3"/>
    </reaction>
    <physiologicalReaction direction="left-to-right" evidence="1">
        <dbReference type="Rhea" id="RHEA:15422"/>
    </physiologicalReaction>
</comment>
<reference evidence="3 4" key="1">
    <citation type="submission" date="2017-05" db="EMBL/GenBank/DDBJ databases">
        <authorList>
            <person name="Varghese N."/>
            <person name="Submissions S."/>
        </authorList>
    </citation>
    <scope>NUCLEOTIDE SEQUENCE [LARGE SCALE GENOMIC DNA]</scope>
    <source>
        <strain evidence="3 4">DSM 15522</strain>
    </source>
</reference>
<dbReference type="RefSeq" id="WP_283399555.1">
    <property type="nucleotide sequence ID" value="NZ_FXUB01000001.1"/>
</dbReference>
<dbReference type="InterPro" id="IPR020845">
    <property type="entry name" value="AMP-binding_CS"/>
</dbReference>
<dbReference type="PANTHER" id="PTHR43272">
    <property type="entry name" value="LONG-CHAIN-FATTY-ACID--COA LIGASE"/>
    <property type="match status" value="1"/>
</dbReference>
<dbReference type="PANTHER" id="PTHR43272:SF52">
    <property type="entry name" value="AMP-DEPENDENT SYNTHETASE_LIGASE DOMAIN-CONTAINING PROTEIN"/>
    <property type="match status" value="1"/>
</dbReference>
<dbReference type="InterPro" id="IPR045851">
    <property type="entry name" value="AMP-bd_C_sf"/>
</dbReference>